<gene>
    <name evidence="1" type="ORF">THMIRHAS_09400</name>
</gene>
<evidence type="ECO:0008006" key="3">
    <source>
        <dbReference type="Google" id="ProtNLM"/>
    </source>
</evidence>
<keyword evidence="2" id="KW-1185">Reference proteome</keyword>
<reference evidence="2" key="1">
    <citation type="submission" date="2019-11" db="EMBL/GenBank/DDBJ databases">
        <title>Isolation and characterization of two novel species in the genus Thiomicrorhabdus.</title>
        <authorList>
            <person name="Mochizuki J."/>
            <person name="Kojima H."/>
            <person name="Fukui M."/>
        </authorList>
    </citation>
    <scope>NUCLEOTIDE SEQUENCE [LARGE SCALE GENOMIC DNA]</scope>
    <source>
        <strain evidence="2">aks77</strain>
    </source>
</reference>
<dbReference type="RefSeq" id="WP_173271396.1">
    <property type="nucleotide sequence ID" value="NZ_AP021889.1"/>
</dbReference>
<dbReference type="EMBL" id="AP021889">
    <property type="protein sequence ID" value="BBP45567.1"/>
    <property type="molecule type" value="Genomic_DNA"/>
</dbReference>
<sequence>MLTITGNLNPSQLTSELSKNLLANLKTGQVINADIQQIKDNQVALKVGQNTLLASTKESNIPTGPVQLTVKQTQPTLVLSITARQTTPLEQQQQVLNNALRQHLSNQIPLGQGAQQFTQLLNQLPSSLQAPLIALLDNLRKPLNLESGKSLKLQLENSGLFMENKLLQSANTNLTNSLQNDLKAQLLQFKQLSQTLQNTQSAANNPNLQLASKLSDQMISRITFNQLQLYENPAFTLLDLPNNSQRSVEDQLEFRKYSSQPNNRWEAFINVHTELGEIKSKLSYAEQQTEQLFCGVWCENSALQAQVLAALPQLTEQLQTLQIENLKVELLNQAPQQSKQTQRVALVDIHI</sequence>
<organism evidence="1 2">
    <name type="scientific">Thiosulfatimonas sediminis</name>
    <dbReference type="NCBI Taxonomy" id="2675054"/>
    <lineage>
        <taxon>Bacteria</taxon>
        <taxon>Pseudomonadati</taxon>
        <taxon>Pseudomonadota</taxon>
        <taxon>Gammaproteobacteria</taxon>
        <taxon>Thiotrichales</taxon>
        <taxon>Piscirickettsiaceae</taxon>
        <taxon>Thiosulfatimonas</taxon>
    </lineage>
</organism>
<evidence type="ECO:0000313" key="1">
    <source>
        <dbReference type="EMBL" id="BBP45567.1"/>
    </source>
</evidence>
<evidence type="ECO:0000313" key="2">
    <source>
        <dbReference type="Proteomes" id="UP000501726"/>
    </source>
</evidence>
<proteinExistence type="predicted"/>
<name>A0A6F8PU61_9GAMM</name>
<dbReference type="Proteomes" id="UP000501726">
    <property type="component" value="Chromosome"/>
</dbReference>
<accession>A0A6F8PU61</accession>
<dbReference type="KEGG" id="tse:THMIRHAS_09400"/>
<dbReference type="AlphaFoldDB" id="A0A6F8PU61"/>
<protein>
    <recommendedName>
        <fullName evidence="3">Flagellar hook-length control protein-like C-terminal domain-containing protein</fullName>
    </recommendedName>
</protein>